<dbReference type="AlphaFoldDB" id="S9VWV2"/>
<dbReference type="PANTHER" id="PTHR47204">
    <property type="entry name" value="OS02G0168900 PROTEIN"/>
    <property type="match status" value="1"/>
</dbReference>
<proteinExistence type="predicted"/>
<dbReference type="OrthoDB" id="6222486at2759"/>
<dbReference type="EMBL" id="KE546993">
    <property type="protein sequence ID" value="EPY50415.1"/>
    <property type="molecule type" value="Genomic_DNA"/>
</dbReference>
<dbReference type="Gene3D" id="2.40.128.680">
    <property type="match status" value="1"/>
</dbReference>
<evidence type="ECO:0000256" key="1">
    <source>
        <dbReference type="SAM" id="MobiDB-lite"/>
    </source>
</evidence>
<feature type="region of interest" description="Disordered" evidence="1">
    <location>
        <begin position="86"/>
        <end position="107"/>
    </location>
</feature>
<reference evidence="2 3" key="1">
    <citation type="journal article" date="2011" name="Science">
        <title>Comparative functional genomics of the fission yeasts.</title>
        <authorList>
            <person name="Rhind N."/>
            <person name="Chen Z."/>
            <person name="Yassour M."/>
            <person name="Thompson D.A."/>
            <person name="Haas B.J."/>
            <person name="Habib N."/>
            <person name="Wapinski I."/>
            <person name="Roy S."/>
            <person name="Lin M.F."/>
            <person name="Heiman D.I."/>
            <person name="Young S.K."/>
            <person name="Furuya K."/>
            <person name="Guo Y."/>
            <person name="Pidoux A."/>
            <person name="Chen H.M."/>
            <person name="Robbertse B."/>
            <person name="Goldberg J.M."/>
            <person name="Aoki K."/>
            <person name="Bayne E.H."/>
            <person name="Berlin A.M."/>
            <person name="Desjardins C.A."/>
            <person name="Dobbs E."/>
            <person name="Dukaj L."/>
            <person name="Fan L."/>
            <person name="FitzGerald M.G."/>
            <person name="French C."/>
            <person name="Gujja S."/>
            <person name="Hansen K."/>
            <person name="Keifenheim D."/>
            <person name="Levin J.Z."/>
            <person name="Mosher R.A."/>
            <person name="Mueller C.A."/>
            <person name="Pfiffner J."/>
            <person name="Priest M."/>
            <person name="Russ C."/>
            <person name="Smialowska A."/>
            <person name="Swoboda P."/>
            <person name="Sykes S.M."/>
            <person name="Vaughn M."/>
            <person name="Vengrova S."/>
            <person name="Yoder R."/>
            <person name="Zeng Q."/>
            <person name="Allshire R."/>
            <person name="Baulcombe D."/>
            <person name="Birren B.W."/>
            <person name="Brown W."/>
            <person name="Ekwall K."/>
            <person name="Kellis M."/>
            <person name="Leatherwood J."/>
            <person name="Levin H."/>
            <person name="Margalit H."/>
            <person name="Martienssen R."/>
            <person name="Nieduszynski C.A."/>
            <person name="Spatafora J.W."/>
            <person name="Friedman N."/>
            <person name="Dalgaard J.Z."/>
            <person name="Baumann P."/>
            <person name="Niki H."/>
            <person name="Regev A."/>
            <person name="Nusbaum C."/>
        </authorList>
    </citation>
    <scope>NUCLEOTIDE SEQUENCE [LARGE SCALE GENOMIC DNA]</scope>
    <source>
        <strain evidence="3">OY26 / ATCC MYA-4695 / CBS 11777 / NBRC 106824 / NRRL Y48691</strain>
    </source>
</reference>
<dbReference type="CDD" id="cd09271">
    <property type="entry name" value="RNase_H2-C"/>
    <property type="match status" value="1"/>
</dbReference>
<evidence type="ECO:0000313" key="2">
    <source>
        <dbReference type="EMBL" id="EPY50415.1"/>
    </source>
</evidence>
<dbReference type="GO" id="GO:0006401">
    <property type="term" value="P:RNA catabolic process"/>
    <property type="evidence" value="ECO:0007669"/>
    <property type="project" value="InterPro"/>
</dbReference>
<dbReference type="RefSeq" id="XP_013024898.1">
    <property type="nucleotide sequence ID" value="XM_013169444.1"/>
</dbReference>
<dbReference type="GeneID" id="25035503"/>
<dbReference type="Pfam" id="PF08615">
    <property type="entry name" value="RNase_H2_suC"/>
    <property type="match status" value="1"/>
</dbReference>
<dbReference type="OMA" id="GFAESMH"/>
<dbReference type="GO" id="GO:0032299">
    <property type="term" value="C:ribonuclease H2 complex"/>
    <property type="evidence" value="ECO:0007669"/>
    <property type="project" value="InterPro"/>
</dbReference>
<dbReference type="PANTHER" id="PTHR47204:SF1">
    <property type="entry name" value="RIBONUCLEASE H2 SUBUNIT C"/>
    <property type="match status" value="1"/>
</dbReference>
<sequence>MNKPIILFENENEGKPEENVSLMPCFIGFDGPAPVSEFFHNKISNKDDSNKLLAYFRGRELNGSILQLPENYVGECVEFPLLKSEDHSFTGNKSESEDEANVSDEHCPASSTFSQFKIWDRDVSTSIEQNKWYKGVIEWTQFASRIASTE</sequence>
<keyword evidence="3" id="KW-1185">Reference proteome</keyword>
<dbReference type="STRING" id="653667.S9VWV2"/>
<organism evidence="2 3">
    <name type="scientific">Schizosaccharomyces cryophilus (strain OY26 / ATCC MYA-4695 / CBS 11777 / NBRC 106824 / NRRL Y48691)</name>
    <name type="common">Fission yeast</name>
    <dbReference type="NCBI Taxonomy" id="653667"/>
    <lineage>
        <taxon>Eukaryota</taxon>
        <taxon>Fungi</taxon>
        <taxon>Dikarya</taxon>
        <taxon>Ascomycota</taxon>
        <taxon>Taphrinomycotina</taxon>
        <taxon>Schizosaccharomycetes</taxon>
        <taxon>Schizosaccharomycetales</taxon>
        <taxon>Schizosaccharomycetaceae</taxon>
        <taxon>Schizosaccharomyces</taxon>
    </lineage>
</organism>
<evidence type="ECO:0000313" key="3">
    <source>
        <dbReference type="Proteomes" id="UP000015464"/>
    </source>
</evidence>
<gene>
    <name evidence="2" type="ORF">SPOG_01172</name>
</gene>
<dbReference type="InterPro" id="IPR013924">
    <property type="entry name" value="RNase_H2_suC"/>
</dbReference>
<dbReference type="HOGENOM" id="CLU_097632_3_0_1"/>
<name>S9VWV2_SCHCR</name>
<dbReference type="Proteomes" id="UP000015464">
    <property type="component" value="Unassembled WGS sequence"/>
</dbReference>
<accession>S9VWV2</accession>
<protein>
    <submittedName>
        <fullName evidence="2">Ribonuclease H2 complex subunit</fullName>
    </submittedName>
</protein>
<dbReference type="eggNOG" id="ENOG502SBKV">
    <property type="taxonomic scope" value="Eukaryota"/>
</dbReference>